<sequence length="451" mass="51356">MATGRSERDGDEIELLSILPDDLLIAILSFLPTPVAARTSVLCRRFRYLWEASPSLVLTPRDRDLPRRNRNLMNFIRMGDRAIHQRHPSHPILSLHLDLCRFTPPLPDHCIYFLLKKAHSLGLRHLTVTVEGPHDLDLDLHQLIKPIFCIDSLRSLSLPTIGPIHVHGPIFKSCYAYTLNCPKLTNLSLRLFRVPSFNLSDLLPELSSLQDFHLEIHAIDSLSLSSQTITNLNLILTPADPKFRTLELFLPSLESLLFETRGSLSVSAHCPTPIIHGQLPLLKTAAIILDEVNTPDVTTISSLFNTISDHVQELSLHVKEEKYPIPIPILLEPGKVMPTFPNLKHLDINLCFHELNFEAVTTMVQHCPALESLKLVHKIPKFTDWAQGRKRKDWRSELPRNVDGNRRYAYLTNLHLGKNRKGLLKLLGKKCTFMKCTFNNRTRDFVVSSEK</sequence>
<dbReference type="SMART" id="SM00256">
    <property type="entry name" value="FBOX"/>
    <property type="match status" value="1"/>
</dbReference>
<protein>
    <recommendedName>
        <fullName evidence="1">F-box domain-containing protein</fullName>
    </recommendedName>
</protein>
<comment type="caution">
    <text evidence="2">The sequence shown here is derived from an EMBL/GenBank/DDBJ whole genome shotgun (WGS) entry which is preliminary data.</text>
</comment>
<feature type="domain" description="F-box" evidence="1">
    <location>
        <begin position="19"/>
        <end position="59"/>
    </location>
</feature>
<dbReference type="CDD" id="cd22160">
    <property type="entry name" value="F-box_AtFBL13-like"/>
    <property type="match status" value="1"/>
</dbReference>
<dbReference type="Proteomes" id="UP001140206">
    <property type="component" value="Chromosome 3"/>
</dbReference>
<proteinExistence type="predicted"/>
<dbReference type="InterPro" id="IPR053197">
    <property type="entry name" value="F-box_SCFL_complex_component"/>
</dbReference>
<dbReference type="EMBL" id="JAMFTS010000003">
    <property type="protein sequence ID" value="KAJ4781776.1"/>
    <property type="molecule type" value="Genomic_DNA"/>
</dbReference>
<name>A0AAV8EQF4_9POAL</name>
<dbReference type="Pfam" id="PF00646">
    <property type="entry name" value="F-box"/>
    <property type="match status" value="1"/>
</dbReference>
<dbReference type="InterPro" id="IPR001810">
    <property type="entry name" value="F-box_dom"/>
</dbReference>
<accession>A0AAV8EQF4</accession>
<evidence type="ECO:0000313" key="2">
    <source>
        <dbReference type="EMBL" id="KAJ4781776.1"/>
    </source>
</evidence>
<dbReference type="Gene3D" id="1.20.1280.50">
    <property type="match status" value="1"/>
</dbReference>
<gene>
    <name evidence="2" type="ORF">LUZ62_066033</name>
</gene>
<dbReference type="Gene3D" id="3.80.10.10">
    <property type="entry name" value="Ribonuclease Inhibitor"/>
    <property type="match status" value="1"/>
</dbReference>
<dbReference type="PANTHER" id="PTHR34223">
    <property type="entry name" value="OS11G0201299 PROTEIN"/>
    <property type="match status" value="1"/>
</dbReference>
<dbReference type="PANTHER" id="PTHR34223:SF51">
    <property type="entry name" value="OS06G0556300 PROTEIN"/>
    <property type="match status" value="1"/>
</dbReference>
<organism evidence="2 3">
    <name type="scientific">Rhynchospora pubera</name>
    <dbReference type="NCBI Taxonomy" id="906938"/>
    <lineage>
        <taxon>Eukaryota</taxon>
        <taxon>Viridiplantae</taxon>
        <taxon>Streptophyta</taxon>
        <taxon>Embryophyta</taxon>
        <taxon>Tracheophyta</taxon>
        <taxon>Spermatophyta</taxon>
        <taxon>Magnoliopsida</taxon>
        <taxon>Liliopsida</taxon>
        <taxon>Poales</taxon>
        <taxon>Cyperaceae</taxon>
        <taxon>Cyperoideae</taxon>
        <taxon>Rhynchosporeae</taxon>
        <taxon>Rhynchospora</taxon>
    </lineage>
</organism>
<dbReference type="InterPro" id="IPR053781">
    <property type="entry name" value="F-box_AtFBL13-like"/>
</dbReference>
<evidence type="ECO:0000313" key="3">
    <source>
        <dbReference type="Proteomes" id="UP001140206"/>
    </source>
</evidence>
<reference evidence="2" key="1">
    <citation type="submission" date="2022-08" db="EMBL/GenBank/DDBJ databases">
        <authorList>
            <person name="Marques A."/>
        </authorList>
    </citation>
    <scope>NUCLEOTIDE SEQUENCE</scope>
    <source>
        <strain evidence="2">RhyPub2mFocal</strain>
        <tissue evidence="2">Leaves</tissue>
    </source>
</reference>
<dbReference type="AlphaFoldDB" id="A0AAV8EQF4"/>
<dbReference type="InterPro" id="IPR036047">
    <property type="entry name" value="F-box-like_dom_sf"/>
</dbReference>
<keyword evidence="3" id="KW-1185">Reference proteome</keyword>
<evidence type="ECO:0000259" key="1">
    <source>
        <dbReference type="SMART" id="SM00256"/>
    </source>
</evidence>
<dbReference type="SUPFAM" id="SSF81383">
    <property type="entry name" value="F-box domain"/>
    <property type="match status" value="1"/>
</dbReference>
<dbReference type="InterPro" id="IPR032675">
    <property type="entry name" value="LRR_dom_sf"/>
</dbReference>